<dbReference type="Ensembl" id="ENSSORT00005048298.1">
    <property type="protein sequence ID" value="ENSSORP00005047125.1"/>
    <property type="gene ID" value="ENSSORG00005019448.1"/>
</dbReference>
<dbReference type="SUPFAM" id="SSF48065">
    <property type="entry name" value="DBL homology domain (DH-domain)"/>
    <property type="match status" value="1"/>
</dbReference>
<evidence type="ECO:0000256" key="14">
    <source>
        <dbReference type="ARBA" id="ARBA00023273"/>
    </source>
</evidence>
<evidence type="ECO:0000256" key="3">
    <source>
        <dbReference type="ARBA" id="ARBA00004486"/>
    </source>
</evidence>
<dbReference type="GO" id="GO:0005886">
    <property type="term" value="C:plasma membrane"/>
    <property type="evidence" value="ECO:0007669"/>
    <property type="project" value="UniProtKB-SubCell"/>
</dbReference>
<dbReference type="FunFam" id="2.30.29.30:FF:000002">
    <property type="entry name" value="Band 4.1-like protein 5 isoform 1"/>
    <property type="match status" value="1"/>
</dbReference>
<dbReference type="InterPro" id="IPR014847">
    <property type="entry name" value="FA"/>
</dbReference>
<evidence type="ECO:0000313" key="22">
    <source>
        <dbReference type="Ensembl" id="ENSSORP00005047125.1"/>
    </source>
</evidence>
<dbReference type="PROSITE" id="PS50003">
    <property type="entry name" value="PH_DOMAIN"/>
    <property type="match status" value="1"/>
</dbReference>
<dbReference type="PRINTS" id="PR00935">
    <property type="entry name" value="BAND41"/>
</dbReference>
<evidence type="ECO:0000256" key="1">
    <source>
        <dbReference type="ARBA" id="ARBA00004279"/>
    </source>
</evidence>
<dbReference type="Pfam" id="PF08736">
    <property type="entry name" value="FA"/>
    <property type="match status" value="1"/>
</dbReference>
<dbReference type="CDD" id="cd13193">
    <property type="entry name" value="FERM_C_FARP1-like"/>
    <property type="match status" value="1"/>
</dbReference>
<dbReference type="PROSITE" id="PS50057">
    <property type="entry name" value="FERM_3"/>
    <property type="match status" value="1"/>
</dbReference>
<dbReference type="InterPro" id="IPR018980">
    <property type="entry name" value="FERM_PH-like_C"/>
</dbReference>
<dbReference type="InterPro" id="IPR011993">
    <property type="entry name" value="PH-like_dom_sf"/>
</dbReference>
<name>A0A673BZE6_9TELE</name>
<dbReference type="InterPro" id="IPR019748">
    <property type="entry name" value="FERM_central"/>
</dbReference>
<dbReference type="PROSITE" id="PS50010">
    <property type="entry name" value="DH_2"/>
    <property type="match status" value="1"/>
</dbReference>
<evidence type="ECO:0000256" key="10">
    <source>
        <dbReference type="ARBA" id="ARBA00022658"/>
    </source>
</evidence>
<dbReference type="InterPro" id="IPR041788">
    <property type="entry name" value="FARP1/FARP2/FRMD7_FERM_C"/>
</dbReference>
<evidence type="ECO:0000256" key="7">
    <source>
        <dbReference type="ARBA" id="ARBA00022475"/>
    </source>
</evidence>
<dbReference type="FunFam" id="2.30.29.30:FF:000087">
    <property type="entry name" value="FERM, RhoGEF and pleckstrin domain-containing protein 1"/>
    <property type="match status" value="1"/>
</dbReference>
<evidence type="ECO:0000256" key="18">
    <source>
        <dbReference type="SAM" id="MobiDB-lite"/>
    </source>
</evidence>
<keyword evidence="10" id="KW-0344">Guanine-nucleotide releasing factor</keyword>
<evidence type="ECO:0000313" key="23">
    <source>
        <dbReference type="Proteomes" id="UP000472271"/>
    </source>
</evidence>
<keyword evidence="12" id="KW-0770">Synapse</keyword>
<evidence type="ECO:0000256" key="6">
    <source>
        <dbReference type="ARBA" id="ARBA00022473"/>
    </source>
</evidence>
<dbReference type="CDD" id="cd14473">
    <property type="entry name" value="FERM_B-lobe"/>
    <property type="match status" value="1"/>
</dbReference>
<organism evidence="22 23">
    <name type="scientific">Sphaeramia orbicularis</name>
    <name type="common">orbiculate cardinalfish</name>
    <dbReference type="NCBI Taxonomy" id="375764"/>
    <lineage>
        <taxon>Eukaryota</taxon>
        <taxon>Metazoa</taxon>
        <taxon>Chordata</taxon>
        <taxon>Craniata</taxon>
        <taxon>Vertebrata</taxon>
        <taxon>Euteleostomi</taxon>
        <taxon>Actinopterygii</taxon>
        <taxon>Neopterygii</taxon>
        <taxon>Teleostei</taxon>
        <taxon>Neoteleostei</taxon>
        <taxon>Acanthomorphata</taxon>
        <taxon>Gobiaria</taxon>
        <taxon>Kurtiformes</taxon>
        <taxon>Apogonoidei</taxon>
        <taxon>Apogonidae</taxon>
        <taxon>Apogoninae</taxon>
        <taxon>Sphaeramia</taxon>
    </lineage>
</organism>
<keyword evidence="11" id="KW-0677">Repeat</keyword>
<evidence type="ECO:0000256" key="17">
    <source>
        <dbReference type="ARBA" id="ARBA00042170"/>
    </source>
</evidence>
<dbReference type="Pfam" id="PF00169">
    <property type="entry name" value="PH"/>
    <property type="match status" value="1"/>
</dbReference>
<dbReference type="Gene3D" id="1.20.80.10">
    <property type="match status" value="1"/>
</dbReference>
<dbReference type="InterPro" id="IPR001849">
    <property type="entry name" value="PH_domain"/>
</dbReference>
<reference evidence="22" key="3">
    <citation type="submission" date="2025-09" db="UniProtKB">
        <authorList>
            <consortium name="Ensembl"/>
        </authorList>
    </citation>
    <scope>IDENTIFICATION</scope>
</reference>
<dbReference type="InterPro" id="IPR000299">
    <property type="entry name" value="FERM_domain"/>
</dbReference>
<dbReference type="InterPro" id="IPR014352">
    <property type="entry name" value="FERM/acyl-CoA-bd_prot_sf"/>
</dbReference>
<accession>A0A673BZE6</accession>
<dbReference type="InterPro" id="IPR035899">
    <property type="entry name" value="DBL_dom_sf"/>
</dbReference>
<dbReference type="SUPFAM" id="SSF50729">
    <property type="entry name" value="PH domain-like"/>
    <property type="match status" value="3"/>
</dbReference>
<keyword evidence="14" id="KW-0966">Cell projection</keyword>
<dbReference type="CDD" id="cd01220">
    <property type="entry name" value="PH1_FARP1-like"/>
    <property type="match status" value="1"/>
</dbReference>
<dbReference type="SMART" id="SM00325">
    <property type="entry name" value="RhoGEF"/>
    <property type="match status" value="1"/>
</dbReference>
<dbReference type="Pfam" id="PF00373">
    <property type="entry name" value="FERM_M"/>
    <property type="match status" value="1"/>
</dbReference>
<evidence type="ECO:0000259" key="20">
    <source>
        <dbReference type="PROSITE" id="PS50010"/>
    </source>
</evidence>
<evidence type="ECO:0000256" key="11">
    <source>
        <dbReference type="ARBA" id="ARBA00022737"/>
    </source>
</evidence>
<dbReference type="SUPFAM" id="SSF47031">
    <property type="entry name" value="Second domain of FERM"/>
    <property type="match status" value="1"/>
</dbReference>
<feature type="region of interest" description="Disordered" evidence="18">
    <location>
        <begin position="728"/>
        <end position="749"/>
    </location>
</feature>
<proteinExistence type="predicted"/>
<evidence type="ECO:0000256" key="8">
    <source>
        <dbReference type="ARBA" id="ARBA00022490"/>
    </source>
</evidence>
<reference evidence="22" key="2">
    <citation type="submission" date="2025-08" db="UniProtKB">
        <authorList>
            <consortium name="Ensembl"/>
        </authorList>
    </citation>
    <scope>IDENTIFICATION</scope>
</reference>
<evidence type="ECO:0000256" key="12">
    <source>
        <dbReference type="ARBA" id="ARBA00023018"/>
    </source>
</evidence>
<dbReference type="InterPro" id="IPR019747">
    <property type="entry name" value="FERM_CS"/>
</dbReference>
<evidence type="ECO:0000256" key="2">
    <source>
        <dbReference type="ARBA" id="ARBA00004413"/>
    </source>
</evidence>
<evidence type="ECO:0000256" key="5">
    <source>
        <dbReference type="ARBA" id="ARBA00004552"/>
    </source>
</evidence>
<dbReference type="GO" id="GO:0030175">
    <property type="term" value="C:filopodium"/>
    <property type="evidence" value="ECO:0007669"/>
    <property type="project" value="UniProtKB-SubCell"/>
</dbReference>
<evidence type="ECO:0000256" key="4">
    <source>
        <dbReference type="ARBA" id="ARBA00004514"/>
    </source>
</evidence>
<evidence type="ECO:0000259" key="21">
    <source>
        <dbReference type="PROSITE" id="PS50057"/>
    </source>
</evidence>
<dbReference type="InterPro" id="IPR035963">
    <property type="entry name" value="FERM_2"/>
</dbReference>
<protein>
    <recommendedName>
        <fullName evidence="16">FERM, ARHGEF and pleckstrin domain-containing protein 1</fullName>
    </recommendedName>
    <alternativeName>
        <fullName evidence="17">FERM, RhoGEF and pleckstrin domain-containing protein 1</fullName>
    </alternativeName>
</protein>
<keyword evidence="23" id="KW-1185">Reference proteome</keyword>
<comment type="subcellular location">
    <subcellularLocation>
        <location evidence="2">Cell membrane</location>
        <topology evidence="2">Peripheral membrane protein</topology>
        <orientation evidence="2">Cytoplasmic side</orientation>
    </subcellularLocation>
    <subcellularLocation>
        <location evidence="1">Cell projection</location>
        <location evidence="1">Dendrite</location>
    </subcellularLocation>
    <subcellularLocation>
        <location evidence="5">Cell projection</location>
        <location evidence="5">Dendritic spine</location>
    </subcellularLocation>
    <subcellularLocation>
        <location evidence="3">Cell projection</location>
        <location evidence="3">Filopodium</location>
    </subcellularLocation>
    <subcellularLocation>
        <location evidence="4">Cytoplasm</location>
        <location evidence="4">Cytosol</location>
    </subcellularLocation>
    <subcellularLocation>
        <location evidence="15">Synapse</location>
        <location evidence="15">Synaptosome</location>
    </subcellularLocation>
</comment>
<dbReference type="SMART" id="SM00295">
    <property type="entry name" value="B41"/>
    <property type="match status" value="1"/>
</dbReference>
<evidence type="ECO:0000256" key="15">
    <source>
        <dbReference type="ARBA" id="ARBA00034102"/>
    </source>
</evidence>
<dbReference type="InterPro" id="IPR000219">
    <property type="entry name" value="DH_dom"/>
</dbReference>
<keyword evidence="13" id="KW-0472">Membrane</keyword>
<evidence type="ECO:0000259" key="19">
    <source>
        <dbReference type="PROSITE" id="PS50003"/>
    </source>
</evidence>
<dbReference type="Proteomes" id="UP000472271">
    <property type="component" value="Chromosome 21"/>
</dbReference>
<keyword evidence="7" id="KW-1003">Cell membrane</keyword>
<feature type="region of interest" description="Disordered" evidence="18">
    <location>
        <begin position="1"/>
        <end position="20"/>
    </location>
</feature>
<keyword evidence="6" id="KW-0217">Developmental protein</keyword>
<dbReference type="GO" id="GO:0005829">
    <property type="term" value="C:cytosol"/>
    <property type="evidence" value="ECO:0007669"/>
    <property type="project" value="UniProtKB-SubCell"/>
</dbReference>
<dbReference type="FunFam" id="1.20.900.10:FF:000021">
    <property type="entry name" value="FERM, RhoGEF and pleckstrin domain-containing protein 1"/>
    <property type="match status" value="1"/>
</dbReference>
<sequence>LGEPDPEPIASGAGQRLGAPETLGISTLDPGHRPPAMPPGRQVTIRVRMLDDTEELFDISMGILILETVLYSSLKQWSGNRLAWQLLDVKLLNVWLDHIKPIIKQLRRPKHTILRFSVKFFPPDHAQLLEELTRYLFALQIKQDLSGGRLTCNDSSAALMVSHIIQSEIGDFEESQCRSHLLNNNYIPDQMPLIDKIMEFHSKNIGHTPAESDYQLLEVARRLEMYGIRLHPAKDREGTRLSLAVAHTGVLVFQGHTKINAFNWAKVRKLSFKRKRFLIKLRPDLNSSYQDTLEFLMASRDCCKVFWKICVEYHAFFRLFEEPKPKPKPVLFSRGSSFRFSGRTQKQVIDYVRESEFKKIPFESPHLSGLSHGMVNGQKSLELCSHSPDGRQPSPLTSPLLNDACSIRTDDEDDVRRKVGVSMATVNKVIKCFGVISFQSAVGQDEATPDSLKTTIFSTFEPLHKFHTGFLREVEQRLALWEGRSNAHIKGDYQRIGDVMLKNLQDLKPLTTNLHKQSEVLVELEKACRLSRRLEGLCRDFELQKVCYIPFNVFILRPLHRLIHYKQILERLCKHYPATHVDFRDSRAALADVSEVVDQLQGSIIKMENFQKLLELKKDLIGVDNLVVPGREFIRLGCLSKLSGKGLQQRMFFLFNDVILYTSRGMTATNQFKVHGQLPLQGMTIRESEDEWGVPHAFTLVGQQQSVVVAASSNNLLTFPECLEDSSVEAESEDDTTASHASTERPAPHRGNTMVHVCWHRNTSVSMVDFSIAVENQLSGNLLRKFKNSNGWQKLWVVFTNFSLFFYKSHQDDYPLASLPLLGYSVTIPSESENIHKDYVFKLHFKSHVYYFRSESEYTFERWMEVIRSATVPSSRSRVLNSKESHPH</sequence>
<dbReference type="SMART" id="SM00233">
    <property type="entry name" value="PH"/>
    <property type="match status" value="2"/>
</dbReference>
<gene>
    <name evidence="22" type="primary">LOC115411829</name>
</gene>
<dbReference type="GO" id="GO:0005085">
    <property type="term" value="F:guanyl-nucleotide exchange factor activity"/>
    <property type="evidence" value="ECO:0007669"/>
    <property type="project" value="UniProtKB-KW"/>
</dbReference>
<dbReference type="CDD" id="cd13235">
    <property type="entry name" value="PH2_FARP1-like"/>
    <property type="match status" value="1"/>
</dbReference>
<dbReference type="SMART" id="SM01195">
    <property type="entry name" value="FA"/>
    <property type="match status" value="1"/>
</dbReference>
<feature type="domain" description="FERM" evidence="21">
    <location>
        <begin position="43"/>
        <end position="321"/>
    </location>
</feature>
<keyword evidence="8" id="KW-0963">Cytoplasm</keyword>
<dbReference type="Gene3D" id="2.30.29.30">
    <property type="entry name" value="Pleckstrin-homology domain (PH domain)/Phosphotyrosine-binding domain (PTB)"/>
    <property type="match status" value="3"/>
</dbReference>
<dbReference type="AlphaFoldDB" id="A0A673BZE6"/>
<evidence type="ECO:0000256" key="13">
    <source>
        <dbReference type="ARBA" id="ARBA00023136"/>
    </source>
</evidence>
<dbReference type="GO" id="GO:0043197">
    <property type="term" value="C:dendritic spine"/>
    <property type="evidence" value="ECO:0007669"/>
    <property type="project" value="UniProtKB-SubCell"/>
</dbReference>
<dbReference type="Pfam" id="PF09380">
    <property type="entry name" value="FERM_C"/>
    <property type="match status" value="1"/>
</dbReference>
<dbReference type="PROSITE" id="PS00660">
    <property type="entry name" value="FERM_1"/>
    <property type="match status" value="1"/>
</dbReference>
<evidence type="ECO:0000256" key="16">
    <source>
        <dbReference type="ARBA" id="ARBA00040395"/>
    </source>
</evidence>
<keyword evidence="9" id="KW-0771">Synaptosome</keyword>
<reference evidence="22" key="1">
    <citation type="submission" date="2019-06" db="EMBL/GenBank/DDBJ databases">
        <authorList>
            <consortium name="Wellcome Sanger Institute Data Sharing"/>
        </authorList>
    </citation>
    <scope>NUCLEOTIDE SEQUENCE [LARGE SCALE GENOMIC DNA]</scope>
</reference>
<feature type="domain" description="DH" evidence="20">
    <location>
        <begin position="448"/>
        <end position="603"/>
    </location>
</feature>
<dbReference type="InterPro" id="IPR019749">
    <property type="entry name" value="Band_41_domain"/>
</dbReference>
<dbReference type="Pfam" id="PF00621">
    <property type="entry name" value="RhoGEF"/>
    <property type="match status" value="1"/>
</dbReference>
<dbReference type="SMART" id="SM01196">
    <property type="entry name" value="FERM_C"/>
    <property type="match status" value="1"/>
</dbReference>
<dbReference type="InterPro" id="IPR051835">
    <property type="entry name" value="RAC1-GEF"/>
</dbReference>
<dbReference type="PANTHER" id="PTHR45858:SF2">
    <property type="entry name" value="FERM, ARHGEF AND PLECKSTRIN DOMAIN-CONTAINING PROTEIN 1"/>
    <property type="match status" value="1"/>
</dbReference>
<dbReference type="PANTHER" id="PTHR45858">
    <property type="entry name" value="FERM DOMAIN CONTAINING PROTEIN"/>
    <property type="match status" value="1"/>
</dbReference>
<dbReference type="FunFam" id="2.30.29.30:FF:000046">
    <property type="entry name" value="FERM, RhoGEF and pleckstrin domain-containing protein 1"/>
    <property type="match status" value="1"/>
</dbReference>
<evidence type="ECO:0000256" key="9">
    <source>
        <dbReference type="ARBA" id="ARBA00022599"/>
    </source>
</evidence>
<feature type="domain" description="PH" evidence="19">
    <location>
        <begin position="775"/>
        <end position="872"/>
    </location>
</feature>
<dbReference type="FunFam" id="1.20.80.10:FF:000005">
    <property type="entry name" value="FERM, RhoGEF and pleckstrin domain-containing protein 1"/>
    <property type="match status" value="1"/>
</dbReference>
<dbReference type="Gene3D" id="1.20.900.10">
    <property type="entry name" value="Dbl homology (DH) domain"/>
    <property type="match status" value="1"/>
</dbReference>